<accession>A0A401HA92</accession>
<dbReference type="OrthoDB" id="376640at2157"/>
<comment type="caution">
    <text evidence="1">The sequence shown here is derived from an EMBL/GenBank/DDBJ whole genome shotgun (WGS) entry which is preliminary data.</text>
</comment>
<evidence type="ECO:0000313" key="2">
    <source>
        <dbReference type="Proteomes" id="UP000291213"/>
    </source>
</evidence>
<dbReference type="Proteomes" id="UP000291213">
    <property type="component" value="Unassembled WGS sequence"/>
</dbReference>
<dbReference type="AlphaFoldDB" id="A0A401HA92"/>
<gene>
    <name evidence="1" type="ORF">apy_10960</name>
</gene>
<sequence length="185" mass="20082">MSIGGISKAPAVLMLALLAAAGLGGVFALWDEELTIDVTVETGELDAALSVHEMGDNEPDEKNVSSISCELDDAHSITVTITNAYPSITYWCEINLENTGTIPLRVQSIEFSDDTISPVALQFGFYDDLDLNPPDTFVVGTQLEPGEVGYDYLVVHLSNDADENETYSATITIQVVQWNEFNTET</sequence>
<dbReference type="EMBL" id="BDMD01000056">
    <property type="protein sequence ID" value="GBF09371.1"/>
    <property type="molecule type" value="Genomic_DNA"/>
</dbReference>
<proteinExistence type="predicted"/>
<evidence type="ECO:0000313" key="1">
    <source>
        <dbReference type="EMBL" id="GBF09371.1"/>
    </source>
</evidence>
<dbReference type="RefSeq" id="WP_131160352.1">
    <property type="nucleotide sequence ID" value="NZ_BDMD01000056.1"/>
</dbReference>
<reference evidence="1 2" key="1">
    <citation type="submission" date="2017-02" db="EMBL/GenBank/DDBJ databases">
        <title>isolation and characterization of a novel temperate virus Aeropyrum globular virus 1 infecting hyperthermophilic archaeon Aeropyrum.</title>
        <authorList>
            <person name="Yumiya M."/>
            <person name="Yoshida T."/>
            <person name="Sako Y."/>
        </authorList>
    </citation>
    <scope>NUCLEOTIDE SEQUENCE [LARGE SCALE GENOMIC DNA]</scope>
    <source>
        <strain evidence="1 2">YK1-12-2013</strain>
    </source>
</reference>
<name>A0A401HA92_AERPX</name>
<protein>
    <submittedName>
        <fullName evidence="1">Uncharacterized protein</fullName>
    </submittedName>
</protein>
<organism evidence="1 2">
    <name type="scientific">Aeropyrum pernix</name>
    <dbReference type="NCBI Taxonomy" id="56636"/>
    <lineage>
        <taxon>Archaea</taxon>
        <taxon>Thermoproteota</taxon>
        <taxon>Thermoprotei</taxon>
        <taxon>Desulfurococcales</taxon>
        <taxon>Desulfurococcaceae</taxon>
        <taxon>Aeropyrum</taxon>
    </lineage>
</organism>